<dbReference type="Proteomes" id="UP001589789">
    <property type="component" value="Unassembled WGS sequence"/>
</dbReference>
<evidence type="ECO:0000256" key="1">
    <source>
        <dbReference type="ARBA" id="ARBA00006987"/>
    </source>
</evidence>
<dbReference type="PANTHER" id="PTHR42928">
    <property type="entry name" value="TRICARBOXYLATE-BINDING PROTEIN"/>
    <property type="match status" value="1"/>
</dbReference>
<dbReference type="Pfam" id="PF03401">
    <property type="entry name" value="TctC"/>
    <property type="match status" value="1"/>
</dbReference>
<name>A0ABV6J155_9PROT</name>
<accession>A0ABV6J155</accession>
<protein>
    <submittedName>
        <fullName evidence="2">Tripartite tricarboxylate transporter substrate binding protein</fullName>
    </submittedName>
</protein>
<keyword evidence="3" id="KW-1185">Reference proteome</keyword>
<dbReference type="PANTHER" id="PTHR42928:SF5">
    <property type="entry name" value="BLR1237 PROTEIN"/>
    <property type="match status" value="1"/>
</dbReference>
<evidence type="ECO:0000313" key="3">
    <source>
        <dbReference type="Proteomes" id="UP001589789"/>
    </source>
</evidence>
<comment type="caution">
    <text evidence="2">The sequence shown here is derived from an EMBL/GenBank/DDBJ whole genome shotgun (WGS) entry which is preliminary data.</text>
</comment>
<organism evidence="2 3">
    <name type="scientific">Muricoccus vinaceus</name>
    <dbReference type="NCBI Taxonomy" id="424704"/>
    <lineage>
        <taxon>Bacteria</taxon>
        <taxon>Pseudomonadati</taxon>
        <taxon>Pseudomonadota</taxon>
        <taxon>Alphaproteobacteria</taxon>
        <taxon>Acetobacterales</taxon>
        <taxon>Roseomonadaceae</taxon>
        <taxon>Muricoccus</taxon>
    </lineage>
</organism>
<reference evidence="2 3" key="1">
    <citation type="submission" date="2024-09" db="EMBL/GenBank/DDBJ databases">
        <authorList>
            <person name="Sun Q."/>
            <person name="Mori K."/>
        </authorList>
    </citation>
    <scope>NUCLEOTIDE SEQUENCE [LARGE SCALE GENOMIC DNA]</scope>
    <source>
        <strain evidence="2 3">CCM 7468</strain>
    </source>
</reference>
<dbReference type="InterPro" id="IPR005064">
    <property type="entry name" value="BUG"/>
</dbReference>
<proteinExistence type="inferred from homology"/>
<comment type="similarity">
    <text evidence="1">Belongs to the UPF0065 (bug) family.</text>
</comment>
<gene>
    <name evidence="2" type="ORF">ACFFIC_29295</name>
</gene>
<sequence>MRTALAQPVWPDRPVRVVVPFPPGGSNDIVARLLCETLRERTGQPWLVENRSGAGGNIGSDAVAKSAPDGTTLLLTAPGPLTINNALFPSMPYLAARDFVPLALIASVPIVLMTGPDLAAGDVKALIALAKARPGQIAFGSSGNGTTNHLAGELFRSMAGIDIVHVPYRGAAPAMTDLVGGQIGMLFDNLPAVLPQVRDGRVRALAVAGAKRAEALPSVPTMAEAGLPGFQAEAWFGIVGPTGMAPALCGRLTALVSEALSDPGLRTKLASTGAEPGSLVGDAFGAFLARERETWSQVIESSGARAG</sequence>
<dbReference type="CDD" id="cd13578">
    <property type="entry name" value="PBP2_Bug27"/>
    <property type="match status" value="1"/>
</dbReference>
<dbReference type="PIRSF" id="PIRSF017082">
    <property type="entry name" value="YflP"/>
    <property type="match status" value="1"/>
</dbReference>
<dbReference type="RefSeq" id="WP_377057190.1">
    <property type="nucleotide sequence ID" value="NZ_JBHLVZ010000115.1"/>
</dbReference>
<dbReference type="EMBL" id="JBHLVZ010000115">
    <property type="protein sequence ID" value="MFC0389611.1"/>
    <property type="molecule type" value="Genomic_DNA"/>
</dbReference>
<evidence type="ECO:0000313" key="2">
    <source>
        <dbReference type="EMBL" id="MFC0389611.1"/>
    </source>
</evidence>
<dbReference type="Gene3D" id="3.40.190.150">
    <property type="entry name" value="Bordetella uptake gene, domain 1"/>
    <property type="match status" value="1"/>
</dbReference>
<dbReference type="SUPFAM" id="SSF53850">
    <property type="entry name" value="Periplasmic binding protein-like II"/>
    <property type="match status" value="1"/>
</dbReference>
<dbReference type="Gene3D" id="3.40.190.10">
    <property type="entry name" value="Periplasmic binding protein-like II"/>
    <property type="match status" value="1"/>
</dbReference>
<dbReference type="InterPro" id="IPR042100">
    <property type="entry name" value="Bug_dom1"/>
</dbReference>